<name>A0ACC1XWR7_MELAZ</name>
<dbReference type="EMBL" id="CM051399">
    <property type="protein sequence ID" value="KAJ4715871.1"/>
    <property type="molecule type" value="Genomic_DNA"/>
</dbReference>
<evidence type="ECO:0000313" key="2">
    <source>
        <dbReference type="Proteomes" id="UP001164539"/>
    </source>
</evidence>
<keyword evidence="2" id="KW-1185">Reference proteome</keyword>
<organism evidence="1 2">
    <name type="scientific">Melia azedarach</name>
    <name type="common">Chinaberry tree</name>
    <dbReference type="NCBI Taxonomy" id="155640"/>
    <lineage>
        <taxon>Eukaryota</taxon>
        <taxon>Viridiplantae</taxon>
        <taxon>Streptophyta</taxon>
        <taxon>Embryophyta</taxon>
        <taxon>Tracheophyta</taxon>
        <taxon>Spermatophyta</taxon>
        <taxon>Magnoliopsida</taxon>
        <taxon>eudicotyledons</taxon>
        <taxon>Gunneridae</taxon>
        <taxon>Pentapetalae</taxon>
        <taxon>rosids</taxon>
        <taxon>malvids</taxon>
        <taxon>Sapindales</taxon>
        <taxon>Meliaceae</taxon>
        <taxon>Melia</taxon>
    </lineage>
</organism>
<accession>A0ACC1XWR7</accession>
<reference evidence="1 2" key="1">
    <citation type="journal article" date="2023" name="Science">
        <title>Complex scaffold remodeling in plant triterpene biosynthesis.</title>
        <authorList>
            <person name="De La Pena R."/>
            <person name="Hodgson H."/>
            <person name="Liu J.C."/>
            <person name="Stephenson M.J."/>
            <person name="Martin A.C."/>
            <person name="Owen C."/>
            <person name="Harkess A."/>
            <person name="Leebens-Mack J."/>
            <person name="Jimenez L.E."/>
            <person name="Osbourn A."/>
            <person name="Sattely E.S."/>
        </authorList>
    </citation>
    <scope>NUCLEOTIDE SEQUENCE [LARGE SCALE GENOMIC DNA]</scope>
    <source>
        <strain evidence="2">cv. JPN11</strain>
        <tissue evidence="1">Leaf</tissue>
    </source>
</reference>
<protein>
    <submittedName>
        <fullName evidence="1">LysM domain-containing GPI-anchored protein like</fullName>
    </submittedName>
</protein>
<dbReference type="Proteomes" id="UP001164539">
    <property type="component" value="Chromosome 6"/>
</dbReference>
<sequence>MGNFGKLPLVLFTLSVLSTISTAQDFKCRSPATCQALVGYAPVNRSSISDIQSLFNVKNLRSILGANDLPLNTPRNFTVEAKQVVKVPIPCLCTNNTGVSNKKPTYIVKKDDGLYFIARTDLIQIGQNLTIPLPCSCDDVENQKVVHYAHVVEAGSSFGLIAKQFGTDARTLMDLNGINDSMLIAGEPVDVPLKACNSSIRSDSLDNSLLVANGTYAVTADSCVKCSCDSANNTTLQCEPSQILRPHKAKWDTCPAMQCESESLSLGNTTSNGCSQCTYAGYNETSILTSLKTLSTCSTPSNNASKMGSNWNFLLISIFILFLNM</sequence>
<gene>
    <name evidence="1" type="ORF">OWV82_010961</name>
</gene>
<comment type="caution">
    <text evidence="1">The sequence shown here is derived from an EMBL/GenBank/DDBJ whole genome shotgun (WGS) entry which is preliminary data.</text>
</comment>
<proteinExistence type="predicted"/>
<evidence type="ECO:0000313" key="1">
    <source>
        <dbReference type="EMBL" id="KAJ4715871.1"/>
    </source>
</evidence>